<dbReference type="EMBL" id="JAGSXJ010000003">
    <property type="protein sequence ID" value="KAH6693937.1"/>
    <property type="molecule type" value="Genomic_DNA"/>
</dbReference>
<feature type="domain" description="NmrA-like" evidence="3">
    <location>
        <begin position="5"/>
        <end position="224"/>
    </location>
</feature>
<evidence type="ECO:0000259" key="3">
    <source>
        <dbReference type="Pfam" id="PF05368"/>
    </source>
</evidence>
<dbReference type="GO" id="GO:0016491">
    <property type="term" value="F:oxidoreductase activity"/>
    <property type="evidence" value="ECO:0007669"/>
    <property type="project" value="UniProtKB-KW"/>
</dbReference>
<comment type="caution">
    <text evidence="4">The sequence shown here is derived from an EMBL/GenBank/DDBJ whole genome shotgun (WGS) entry which is preliminary data.</text>
</comment>
<reference evidence="4" key="1">
    <citation type="journal article" date="2021" name="Nat. Commun.">
        <title>Genetic determinants of endophytism in the Arabidopsis root mycobiome.</title>
        <authorList>
            <person name="Mesny F."/>
            <person name="Miyauchi S."/>
            <person name="Thiergart T."/>
            <person name="Pickel B."/>
            <person name="Atanasova L."/>
            <person name="Karlsson M."/>
            <person name="Huettel B."/>
            <person name="Barry K.W."/>
            <person name="Haridas S."/>
            <person name="Chen C."/>
            <person name="Bauer D."/>
            <person name="Andreopoulos W."/>
            <person name="Pangilinan J."/>
            <person name="LaButti K."/>
            <person name="Riley R."/>
            <person name="Lipzen A."/>
            <person name="Clum A."/>
            <person name="Drula E."/>
            <person name="Henrissat B."/>
            <person name="Kohler A."/>
            <person name="Grigoriev I.V."/>
            <person name="Martin F.M."/>
            <person name="Hacquard S."/>
        </authorList>
    </citation>
    <scope>NUCLEOTIDE SEQUENCE</scope>
    <source>
        <strain evidence="4">MPI-SDFR-AT-0117</strain>
    </source>
</reference>
<keyword evidence="5" id="KW-1185">Reference proteome</keyword>
<dbReference type="SUPFAM" id="SSF51735">
    <property type="entry name" value="NAD(P)-binding Rossmann-fold domains"/>
    <property type="match status" value="1"/>
</dbReference>
<dbReference type="Gene3D" id="3.40.50.720">
    <property type="entry name" value="NAD(P)-binding Rossmann-like Domain"/>
    <property type="match status" value="1"/>
</dbReference>
<dbReference type="Proteomes" id="UP000770015">
    <property type="component" value="Unassembled WGS sequence"/>
</dbReference>
<evidence type="ECO:0000256" key="1">
    <source>
        <dbReference type="ARBA" id="ARBA00022857"/>
    </source>
</evidence>
<dbReference type="Pfam" id="PF05368">
    <property type="entry name" value="NmrA"/>
    <property type="match status" value="1"/>
</dbReference>
<protein>
    <recommendedName>
        <fullName evidence="3">NmrA-like domain-containing protein</fullName>
    </recommendedName>
</protein>
<gene>
    <name evidence="4" type="ORF">F5X68DRAFT_199911</name>
</gene>
<proteinExistence type="predicted"/>
<evidence type="ECO:0000313" key="4">
    <source>
        <dbReference type="EMBL" id="KAH6693937.1"/>
    </source>
</evidence>
<dbReference type="PANTHER" id="PTHR47706:SF1">
    <property type="entry name" value="CIPA-LIKE, PUTATIVE (AFU_ORTHOLOGUE AFUA_1G12460)-RELATED"/>
    <property type="match status" value="1"/>
</dbReference>
<accession>A0A9P9AE61</accession>
<evidence type="ECO:0000256" key="2">
    <source>
        <dbReference type="ARBA" id="ARBA00023002"/>
    </source>
</evidence>
<dbReference type="InterPro" id="IPR051609">
    <property type="entry name" value="NmrA/Isoflavone_reductase-like"/>
</dbReference>
<dbReference type="OrthoDB" id="9974981at2759"/>
<dbReference type="InterPro" id="IPR045312">
    <property type="entry name" value="PCBER-like"/>
</dbReference>
<dbReference type="InterPro" id="IPR036291">
    <property type="entry name" value="NAD(P)-bd_dom_sf"/>
</dbReference>
<name>A0A9P9AE61_9PEZI</name>
<dbReference type="InterPro" id="IPR008030">
    <property type="entry name" value="NmrA-like"/>
</dbReference>
<dbReference type="PANTHER" id="PTHR47706">
    <property type="entry name" value="NMRA-LIKE FAMILY PROTEIN"/>
    <property type="match status" value="1"/>
</dbReference>
<dbReference type="CDD" id="cd05259">
    <property type="entry name" value="PCBER_SDR_a"/>
    <property type="match status" value="1"/>
</dbReference>
<keyword evidence="2" id="KW-0560">Oxidoreductase</keyword>
<organism evidence="4 5">
    <name type="scientific">Plectosphaerella plurivora</name>
    <dbReference type="NCBI Taxonomy" id="936078"/>
    <lineage>
        <taxon>Eukaryota</taxon>
        <taxon>Fungi</taxon>
        <taxon>Dikarya</taxon>
        <taxon>Ascomycota</taxon>
        <taxon>Pezizomycotina</taxon>
        <taxon>Sordariomycetes</taxon>
        <taxon>Hypocreomycetidae</taxon>
        <taxon>Glomerellales</taxon>
        <taxon>Plectosphaerellaceae</taxon>
        <taxon>Plectosphaerella</taxon>
    </lineage>
</organism>
<evidence type="ECO:0000313" key="5">
    <source>
        <dbReference type="Proteomes" id="UP000770015"/>
    </source>
</evidence>
<dbReference type="Gene3D" id="3.90.25.10">
    <property type="entry name" value="UDP-galactose 4-epimerase, domain 1"/>
    <property type="match status" value="1"/>
</dbReference>
<dbReference type="AlphaFoldDB" id="A0A9P9AE61"/>
<sequence length="302" mass="32255">MSAIKNVVIAGATGALGSVLAKQVIDSGLFNVTIFKRVGSTSTTAAFPDSVKVVEVDYTSVEGLQAALAGQDAVVSTLATLAVDTQKPLIDAAAAAGVKRFLPSEFGCVIENPNAAAIPIFAGKVAVEEYLKEKAKTTELSYTFVYTSAFLDWGIQNNFIIDLTNPTPRIINDGNLPFSSTSLSTIGDAVVGVLTHPEETKNRSVKVQDVQITQNKLLALAAKAYPEKKWEPVSANLDDLYTAALGNLSKGVVDHEVIFSCLYRGLLTPEYGCNFVENDNELLGVKPKGEDFIIETIKAHLK</sequence>
<keyword evidence="1" id="KW-0521">NADP</keyword>